<evidence type="ECO:0000256" key="1">
    <source>
        <dbReference type="SAM" id="Phobius"/>
    </source>
</evidence>
<feature type="transmembrane region" description="Helical" evidence="1">
    <location>
        <begin position="45"/>
        <end position="70"/>
    </location>
</feature>
<reference evidence="2" key="1">
    <citation type="submission" date="2015-12" db="EMBL/GenBank/DDBJ databases">
        <title>Gene expression during late stages of embryo sac development: a critical building block for successful pollen-pistil interactions.</title>
        <authorList>
            <person name="Liu Y."/>
            <person name="Joly V."/>
            <person name="Sabar M."/>
            <person name="Matton D.P."/>
        </authorList>
    </citation>
    <scope>NUCLEOTIDE SEQUENCE</scope>
</reference>
<evidence type="ECO:0000313" key="2">
    <source>
        <dbReference type="EMBL" id="JAP21401.1"/>
    </source>
</evidence>
<proteinExistence type="predicted"/>
<protein>
    <submittedName>
        <fullName evidence="2">Putative ovule protein</fullName>
    </submittedName>
</protein>
<keyword evidence="1" id="KW-0472">Membrane</keyword>
<name>A0A0V0HNH1_SOLCH</name>
<sequence>MTDGEFPTSSTPSFGKMEKQFEEFRHCLEKLGSLLKWIWVVVTEIYSVTRLICASLLLIQMITFSFYAFLKC</sequence>
<keyword evidence="1" id="KW-1133">Transmembrane helix</keyword>
<accession>A0A0V0HNH1</accession>
<dbReference type="AlphaFoldDB" id="A0A0V0HNH1"/>
<dbReference type="EMBL" id="GEDG01017734">
    <property type="protein sequence ID" value="JAP21401.1"/>
    <property type="molecule type" value="Transcribed_RNA"/>
</dbReference>
<keyword evidence="1" id="KW-0812">Transmembrane</keyword>
<organism evidence="2">
    <name type="scientific">Solanum chacoense</name>
    <name type="common">Chaco potato</name>
    <dbReference type="NCBI Taxonomy" id="4108"/>
    <lineage>
        <taxon>Eukaryota</taxon>
        <taxon>Viridiplantae</taxon>
        <taxon>Streptophyta</taxon>
        <taxon>Embryophyta</taxon>
        <taxon>Tracheophyta</taxon>
        <taxon>Spermatophyta</taxon>
        <taxon>Magnoliopsida</taxon>
        <taxon>eudicotyledons</taxon>
        <taxon>Gunneridae</taxon>
        <taxon>Pentapetalae</taxon>
        <taxon>asterids</taxon>
        <taxon>lamiids</taxon>
        <taxon>Solanales</taxon>
        <taxon>Solanaceae</taxon>
        <taxon>Solanoideae</taxon>
        <taxon>Solaneae</taxon>
        <taxon>Solanum</taxon>
    </lineage>
</organism>